<reference evidence="5" key="1">
    <citation type="submission" date="2018-07" db="EMBL/GenBank/DDBJ databases">
        <authorList>
            <person name="Quirk P.G."/>
            <person name="Krulwich T.A."/>
        </authorList>
    </citation>
    <scope>NUCLEOTIDE SEQUENCE</scope>
</reference>
<keyword evidence="2 5" id="KW-0560">Oxidoreductase</keyword>
<dbReference type="InterPro" id="IPR036291">
    <property type="entry name" value="NAD(P)-bd_dom_sf"/>
</dbReference>
<keyword evidence="3" id="KW-0520">NAD</keyword>
<dbReference type="AlphaFoldDB" id="A0A380TCV9"/>
<proteinExistence type="inferred from homology"/>
<dbReference type="SUPFAM" id="SSF53223">
    <property type="entry name" value="Aminoacid dehydrogenase-like, N-terminal domain"/>
    <property type="match status" value="1"/>
</dbReference>
<dbReference type="InterPro" id="IPR006097">
    <property type="entry name" value="Glu/Leu/Phe/Val/Trp_DH_dimer"/>
</dbReference>
<dbReference type="FunFam" id="3.40.50.10860:FF:000010">
    <property type="entry name" value="Leucine dehydrogenase"/>
    <property type="match status" value="1"/>
</dbReference>
<dbReference type="Pfam" id="PF02812">
    <property type="entry name" value="ELFV_dehydrog_N"/>
    <property type="match status" value="1"/>
</dbReference>
<evidence type="ECO:0000259" key="4">
    <source>
        <dbReference type="SMART" id="SM00839"/>
    </source>
</evidence>
<dbReference type="InterPro" id="IPR033524">
    <property type="entry name" value="Glu/Leu/Phe/Val_DH_AS"/>
</dbReference>
<dbReference type="EMBL" id="UIDG01000102">
    <property type="protein sequence ID" value="SUS05369.1"/>
    <property type="molecule type" value="Genomic_DNA"/>
</dbReference>
<dbReference type="PANTHER" id="PTHR42722:SF1">
    <property type="entry name" value="VALINE DEHYDROGENASE"/>
    <property type="match status" value="1"/>
</dbReference>
<dbReference type="PIRSF" id="PIRSF000188">
    <property type="entry name" value="Phe_leu_dh"/>
    <property type="match status" value="1"/>
</dbReference>
<evidence type="ECO:0000256" key="2">
    <source>
        <dbReference type="ARBA" id="ARBA00023002"/>
    </source>
</evidence>
<dbReference type="EC" id="1.4.1.9" evidence="5"/>
<protein>
    <submittedName>
        <fullName evidence="5">Leucine dehydrogenase</fullName>
        <ecNumber evidence="5">1.4.1.9</ecNumber>
    </submittedName>
</protein>
<name>A0A380TCV9_9ZZZZ</name>
<dbReference type="InterPro" id="IPR046346">
    <property type="entry name" value="Aminoacid_DH-like_N_sf"/>
</dbReference>
<comment type="similarity">
    <text evidence="1">Belongs to the Glu/Leu/Phe/Val dehydrogenases family.</text>
</comment>
<dbReference type="SUPFAM" id="SSF51735">
    <property type="entry name" value="NAD(P)-binding Rossmann-fold domains"/>
    <property type="match status" value="1"/>
</dbReference>
<gene>
    <name evidence="5" type="primary">ldh</name>
    <name evidence="5" type="ORF">DF3PB_1900006</name>
</gene>
<feature type="domain" description="Glutamate/phenylalanine/leucine/valine/L-tryptophan dehydrogenase C-terminal" evidence="4">
    <location>
        <begin position="149"/>
        <end position="356"/>
    </location>
</feature>
<evidence type="ECO:0000256" key="3">
    <source>
        <dbReference type="ARBA" id="ARBA00023027"/>
    </source>
</evidence>
<dbReference type="CDD" id="cd01075">
    <property type="entry name" value="NAD_bind_Leu_Phe_Val_DH"/>
    <property type="match status" value="1"/>
</dbReference>
<dbReference type="PANTHER" id="PTHR42722">
    <property type="entry name" value="LEUCINE DEHYDROGENASE"/>
    <property type="match status" value="1"/>
</dbReference>
<dbReference type="InterPro" id="IPR016211">
    <property type="entry name" value="Glu/Phe/Leu/Val/Trp_DH_bac/arc"/>
</dbReference>
<dbReference type="Pfam" id="PF00208">
    <property type="entry name" value="ELFV_dehydrog"/>
    <property type="match status" value="1"/>
</dbReference>
<dbReference type="PROSITE" id="PS00074">
    <property type="entry name" value="GLFV_DEHYDROGENASE"/>
    <property type="match status" value="1"/>
</dbReference>
<sequence length="362" mass="39058">MPVFSHREFDDHEEVVFVSDASAGLRGIIAIHNTSRGPSLGGCRMFPYASDEEALRDVLRLSRGMTYKSAVADLDLGGGKSVIIGNPWTDKTADLLRAMGRAIGKLHGRYIAAEDSGISVEDVKVMAKETAWVAGIADRHGTDGSLLSGDPSPATALGTFLGIRVATRHRLGRDSLQGVRVAIQGVGAVGYRLARHLCEAGAKLWICDVHRDLLARAETEFNATVVEPDEIYGLDVDVFSPCALGAVLNDVTIPHLRARVVAGAANNQLSEARHGADLLKHQILYAPDYVINAGGIIDVWYQRRGNRDPEAASDHIKGIEKTLDEIFTRAQRCGLPTNIVADRVAEERFRRMGTKGPHAAAA</sequence>
<dbReference type="PRINTS" id="PR00082">
    <property type="entry name" value="GLFDHDRGNASE"/>
</dbReference>
<dbReference type="InterPro" id="IPR006096">
    <property type="entry name" value="Glu/Leu/Phe/Val/Trp_DH_C"/>
</dbReference>
<dbReference type="SMART" id="SM00839">
    <property type="entry name" value="ELFV_dehydrog"/>
    <property type="match status" value="1"/>
</dbReference>
<dbReference type="GO" id="GO:0050049">
    <property type="term" value="F:L-leucine dehydrogenase activity"/>
    <property type="evidence" value="ECO:0007669"/>
    <property type="project" value="UniProtKB-EC"/>
</dbReference>
<dbReference type="Gene3D" id="3.40.50.10860">
    <property type="entry name" value="Leucine Dehydrogenase, chain A, domain 1"/>
    <property type="match status" value="1"/>
</dbReference>
<evidence type="ECO:0000313" key="5">
    <source>
        <dbReference type="EMBL" id="SUS05369.1"/>
    </source>
</evidence>
<evidence type="ECO:0000256" key="1">
    <source>
        <dbReference type="ARBA" id="ARBA00006382"/>
    </source>
</evidence>
<dbReference type="InterPro" id="IPR006095">
    <property type="entry name" value="Glu/Leu/Phe/Val/Trp_DH"/>
</dbReference>
<accession>A0A380TCV9</accession>
<dbReference type="Gene3D" id="3.40.50.720">
    <property type="entry name" value="NAD(P)-binding Rossmann-like Domain"/>
    <property type="match status" value="1"/>
</dbReference>
<organism evidence="5">
    <name type="scientific">metagenome</name>
    <dbReference type="NCBI Taxonomy" id="256318"/>
    <lineage>
        <taxon>unclassified sequences</taxon>
        <taxon>metagenomes</taxon>
    </lineage>
</organism>
<dbReference type="GO" id="GO:0006520">
    <property type="term" value="P:amino acid metabolic process"/>
    <property type="evidence" value="ECO:0007669"/>
    <property type="project" value="InterPro"/>
</dbReference>